<name>A0A5B8W3X3_9SPHI</name>
<evidence type="ECO:0000313" key="3">
    <source>
        <dbReference type="EMBL" id="QEC77018.1"/>
    </source>
</evidence>
<dbReference type="InterPro" id="IPR001789">
    <property type="entry name" value="Sig_transdc_resp-reg_receiver"/>
</dbReference>
<keyword evidence="1" id="KW-0597">Phosphoprotein</keyword>
<dbReference type="InterPro" id="IPR052893">
    <property type="entry name" value="TCS_response_regulator"/>
</dbReference>
<proteinExistence type="predicted"/>
<dbReference type="GO" id="GO:0000160">
    <property type="term" value="P:phosphorelay signal transduction system"/>
    <property type="evidence" value="ECO:0007669"/>
    <property type="project" value="InterPro"/>
</dbReference>
<dbReference type="SMART" id="SM00448">
    <property type="entry name" value="REC"/>
    <property type="match status" value="1"/>
</dbReference>
<dbReference type="SUPFAM" id="SSF52172">
    <property type="entry name" value="CheY-like"/>
    <property type="match status" value="1"/>
</dbReference>
<evidence type="ECO:0000256" key="1">
    <source>
        <dbReference type="PROSITE-ProRule" id="PRU00169"/>
    </source>
</evidence>
<dbReference type="PANTHER" id="PTHR44520">
    <property type="entry name" value="RESPONSE REGULATOR RCP1-RELATED"/>
    <property type="match status" value="1"/>
</dbReference>
<evidence type="ECO:0000259" key="2">
    <source>
        <dbReference type="PROSITE" id="PS50110"/>
    </source>
</evidence>
<dbReference type="OrthoDB" id="1121174at2"/>
<protein>
    <submittedName>
        <fullName evidence="3">Response regulator</fullName>
    </submittedName>
</protein>
<dbReference type="InterPro" id="IPR011006">
    <property type="entry name" value="CheY-like_superfamily"/>
</dbReference>
<dbReference type="KEGG" id="mgk:FSB76_14090"/>
<dbReference type="PANTHER" id="PTHR44520:SF2">
    <property type="entry name" value="RESPONSE REGULATOR RCP1"/>
    <property type="match status" value="1"/>
</dbReference>
<dbReference type="EMBL" id="CP042437">
    <property type="protein sequence ID" value="QEC77018.1"/>
    <property type="molecule type" value="Genomic_DNA"/>
</dbReference>
<dbReference type="AlphaFoldDB" id="A0A5B8W3X3"/>
<keyword evidence="4" id="KW-1185">Reference proteome</keyword>
<dbReference type="Pfam" id="PF00072">
    <property type="entry name" value="Response_reg"/>
    <property type="match status" value="1"/>
</dbReference>
<gene>
    <name evidence="3" type="ORF">FSB76_14090</name>
</gene>
<feature type="domain" description="Response regulatory" evidence="2">
    <location>
        <begin position="6"/>
        <end position="133"/>
    </location>
</feature>
<dbReference type="Gene3D" id="3.40.50.2300">
    <property type="match status" value="1"/>
</dbReference>
<organism evidence="3 4">
    <name type="scientific">Mucilaginibacter ginsenosidivorax</name>
    <dbReference type="NCBI Taxonomy" id="862126"/>
    <lineage>
        <taxon>Bacteria</taxon>
        <taxon>Pseudomonadati</taxon>
        <taxon>Bacteroidota</taxon>
        <taxon>Sphingobacteriia</taxon>
        <taxon>Sphingobacteriales</taxon>
        <taxon>Sphingobacteriaceae</taxon>
        <taxon>Mucilaginibacter</taxon>
    </lineage>
</organism>
<dbReference type="Proteomes" id="UP000321362">
    <property type="component" value="Chromosome"/>
</dbReference>
<dbReference type="RefSeq" id="WP_147054343.1">
    <property type="nucleotide sequence ID" value="NZ_CP042437.1"/>
</dbReference>
<feature type="modified residue" description="4-aspartylphosphate" evidence="1">
    <location>
        <position position="63"/>
    </location>
</feature>
<sequence length="143" mass="16257">MYDFNLACVIDDDSIARLMSEIMIFNYKIAKKTVTFENGKAALEYFKLFKDKPDMLPELILLDINMPILNGWGFIERFARLAPDLSKKVVIYLVSASIDPHDHQRATDLEMVSGFIIKPVNKTALEQVVKAAMADKLPVYISK</sequence>
<reference evidence="3 4" key="1">
    <citation type="journal article" date="2013" name="J. Microbiol.">
        <title>Mucilaginibacter ginsenosidivorax sp. nov., with ginsenoside converting activity isolated from sediment.</title>
        <authorList>
            <person name="Kim J.K."/>
            <person name="Choi T.E."/>
            <person name="Liu Q.M."/>
            <person name="Park H.Y."/>
            <person name="Yi T.H."/>
            <person name="Yoon M.H."/>
            <person name="Kim S.C."/>
            <person name="Im W.T."/>
        </authorList>
    </citation>
    <scope>NUCLEOTIDE SEQUENCE [LARGE SCALE GENOMIC DNA]</scope>
    <source>
        <strain evidence="3 4">KHI28</strain>
    </source>
</reference>
<evidence type="ECO:0000313" key="4">
    <source>
        <dbReference type="Proteomes" id="UP000321362"/>
    </source>
</evidence>
<accession>A0A5B8W3X3</accession>
<dbReference type="PROSITE" id="PS50110">
    <property type="entry name" value="RESPONSE_REGULATORY"/>
    <property type="match status" value="1"/>
</dbReference>